<sequence length="90" mass="10505">MHVFKSRLTLFFELLGTFHAVRGVNIFSLKRIDILSYQLVQWTSPPPTSHCMFRPIFIVNTPHVTPFLPTEMRMAFAAKKRYHFSIVHAS</sequence>
<keyword evidence="3" id="KW-1185">Reference proteome</keyword>
<proteinExistence type="predicted"/>
<keyword evidence="1" id="KW-0732">Signal</keyword>
<evidence type="ECO:0000313" key="2">
    <source>
        <dbReference type="EMBL" id="KAF2419781.1"/>
    </source>
</evidence>
<dbReference type="Proteomes" id="UP000800235">
    <property type="component" value="Unassembled WGS sequence"/>
</dbReference>
<name>A0A9P4TSC4_9PEZI</name>
<feature type="signal peptide" evidence="1">
    <location>
        <begin position="1"/>
        <end position="23"/>
    </location>
</feature>
<accession>A0A9P4TSC4</accession>
<gene>
    <name evidence="2" type="ORF">EJ08DRAFT_35216</name>
</gene>
<comment type="caution">
    <text evidence="2">The sequence shown here is derived from an EMBL/GenBank/DDBJ whole genome shotgun (WGS) entry which is preliminary data.</text>
</comment>
<evidence type="ECO:0000313" key="3">
    <source>
        <dbReference type="Proteomes" id="UP000800235"/>
    </source>
</evidence>
<reference evidence="2" key="1">
    <citation type="journal article" date="2020" name="Stud. Mycol.">
        <title>101 Dothideomycetes genomes: a test case for predicting lifestyles and emergence of pathogens.</title>
        <authorList>
            <person name="Haridas S."/>
            <person name="Albert R."/>
            <person name="Binder M."/>
            <person name="Bloem J."/>
            <person name="Labutti K."/>
            <person name="Salamov A."/>
            <person name="Andreopoulos B."/>
            <person name="Baker S."/>
            <person name="Barry K."/>
            <person name="Bills G."/>
            <person name="Bluhm B."/>
            <person name="Cannon C."/>
            <person name="Castanera R."/>
            <person name="Culley D."/>
            <person name="Daum C."/>
            <person name="Ezra D."/>
            <person name="Gonzalez J."/>
            <person name="Henrissat B."/>
            <person name="Kuo A."/>
            <person name="Liang C."/>
            <person name="Lipzen A."/>
            <person name="Lutzoni F."/>
            <person name="Magnuson J."/>
            <person name="Mondo S."/>
            <person name="Nolan M."/>
            <person name="Ohm R."/>
            <person name="Pangilinan J."/>
            <person name="Park H.-J."/>
            <person name="Ramirez L."/>
            <person name="Alfaro M."/>
            <person name="Sun H."/>
            <person name="Tritt A."/>
            <person name="Yoshinaga Y."/>
            <person name="Zwiers L.-H."/>
            <person name="Turgeon B."/>
            <person name="Goodwin S."/>
            <person name="Spatafora J."/>
            <person name="Crous P."/>
            <person name="Grigoriev I."/>
        </authorList>
    </citation>
    <scope>NUCLEOTIDE SEQUENCE</scope>
    <source>
        <strain evidence="2">CBS 130266</strain>
    </source>
</reference>
<dbReference type="AlphaFoldDB" id="A0A9P4TSC4"/>
<organism evidence="2 3">
    <name type="scientific">Tothia fuscella</name>
    <dbReference type="NCBI Taxonomy" id="1048955"/>
    <lineage>
        <taxon>Eukaryota</taxon>
        <taxon>Fungi</taxon>
        <taxon>Dikarya</taxon>
        <taxon>Ascomycota</taxon>
        <taxon>Pezizomycotina</taxon>
        <taxon>Dothideomycetes</taxon>
        <taxon>Pleosporomycetidae</taxon>
        <taxon>Venturiales</taxon>
        <taxon>Cylindrosympodiaceae</taxon>
        <taxon>Tothia</taxon>
    </lineage>
</organism>
<feature type="chain" id="PRO_5040197224" description="Secreted protein" evidence="1">
    <location>
        <begin position="24"/>
        <end position="90"/>
    </location>
</feature>
<evidence type="ECO:0000256" key="1">
    <source>
        <dbReference type="SAM" id="SignalP"/>
    </source>
</evidence>
<evidence type="ECO:0008006" key="4">
    <source>
        <dbReference type="Google" id="ProtNLM"/>
    </source>
</evidence>
<protein>
    <recommendedName>
        <fullName evidence="4">Secreted protein</fullName>
    </recommendedName>
</protein>
<dbReference type="EMBL" id="MU007116">
    <property type="protein sequence ID" value="KAF2419781.1"/>
    <property type="molecule type" value="Genomic_DNA"/>
</dbReference>